<keyword evidence="2" id="KW-1185">Reference proteome</keyword>
<reference evidence="1" key="1">
    <citation type="submission" date="2011-07" db="EMBL/GenBank/DDBJ databases">
        <authorList>
            <person name="Stanhope M.J."/>
            <person name="Durkin A.S."/>
            <person name="Hostetler J."/>
            <person name="Kim M."/>
            <person name="Radune D."/>
            <person name="Singh I."/>
            <person name="Town C.D."/>
        </authorList>
    </citation>
    <scope>NUCLEOTIDE SEQUENCE [LARGE SCALE GENOMIC DNA]</scope>
    <source>
        <strain evidence="1">HS-6</strain>
    </source>
</reference>
<sequence length="51" mass="5783">MTYGLLVRIGHPTSSGSLVMKRLMTYAGIRRSWYSQQVLLPTNCVKVVIEK</sequence>
<dbReference type="EMBL" id="AEUV02000002">
    <property type="protein sequence ID" value="EHI74703.1"/>
    <property type="molecule type" value="Genomic_DNA"/>
</dbReference>
<proteinExistence type="predicted"/>
<name>G5JTU7_STRCG</name>
<comment type="caution">
    <text evidence="1">The sequence shown here is derived from an EMBL/GenBank/DDBJ whole genome shotgun (WGS) entry which is preliminary data.</text>
</comment>
<dbReference type="AlphaFoldDB" id="G5JTU7"/>
<evidence type="ECO:0000313" key="2">
    <source>
        <dbReference type="Proteomes" id="UP000004322"/>
    </source>
</evidence>
<dbReference type="Proteomes" id="UP000004322">
    <property type="component" value="Unassembled WGS sequence"/>
</dbReference>
<gene>
    <name evidence="1" type="ORF">STRCR_1196</name>
</gene>
<protein>
    <submittedName>
        <fullName evidence="1">Uncharacterized protein</fullName>
    </submittedName>
</protein>
<evidence type="ECO:0000313" key="1">
    <source>
        <dbReference type="EMBL" id="EHI74703.1"/>
    </source>
</evidence>
<accession>G5JTU7</accession>
<dbReference type="STRING" id="873449.STRCR_1196"/>
<organism evidence="1 2">
    <name type="scientific">Streptococcus criceti HS-6</name>
    <dbReference type="NCBI Taxonomy" id="873449"/>
    <lineage>
        <taxon>Bacteria</taxon>
        <taxon>Bacillati</taxon>
        <taxon>Bacillota</taxon>
        <taxon>Bacilli</taxon>
        <taxon>Lactobacillales</taxon>
        <taxon>Streptococcaceae</taxon>
        <taxon>Streptococcus</taxon>
    </lineage>
</organism>